<dbReference type="CDD" id="cd01335">
    <property type="entry name" value="Radical_SAM"/>
    <property type="match status" value="1"/>
</dbReference>
<keyword evidence="7" id="KW-0411">Iron-sulfur</keyword>
<protein>
    <submittedName>
        <fullName evidence="9">SynChlorMet cassette radical SAM/SPASM protein ScmE</fullName>
    </submittedName>
</protein>
<dbReference type="SFLD" id="SFLDG01386">
    <property type="entry name" value="main_SPASM_domain-containing"/>
    <property type="match status" value="1"/>
</dbReference>
<dbReference type="InterPro" id="IPR017200">
    <property type="entry name" value="PqqE-like"/>
</dbReference>
<dbReference type="InterPro" id="IPR058240">
    <property type="entry name" value="rSAM_sf"/>
</dbReference>
<dbReference type="EMBL" id="DTGR01000220">
    <property type="protein sequence ID" value="HHS30891.1"/>
    <property type="molecule type" value="Genomic_DNA"/>
</dbReference>
<feature type="domain" description="Radical SAM core" evidence="8">
    <location>
        <begin position="2"/>
        <end position="221"/>
    </location>
</feature>
<evidence type="ECO:0000256" key="6">
    <source>
        <dbReference type="ARBA" id="ARBA00023004"/>
    </source>
</evidence>
<name>A0A7V6DR71_9BACT</name>
<keyword evidence="3" id="KW-0949">S-adenosyl-L-methionine</keyword>
<dbReference type="AlphaFoldDB" id="A0A7V6DR71"/>
<evidence type="ECO:0000256" key="4">
    <source>
        <dbReference type="ARBA" id="ARBA00022723"/>
    </source>
</evidence>
<dbReference type="PIRSF" id="PIRSF037420">
    <property type="entry name" value="PQQ_syn_pqqE"/>
    <property type="match status" value="1"/>
</dbReference>
<dbReference type="PROSITE" id="PS01305">
    <property type="entry name" value="MOAA_NIFB_PQQE"/>
    <property type="match status" value="1"/>
</dbReference>
<dbReference type="GO" id="GO:0016491">
    <property type="term" value="F:oxidoreductase activity"/>
    <property type="evidence" value="ECO:0007669"/>
    <property type="project" value="UniProtKB-KW"/>
</dbReference>
<keyword evidence="6" id="KW-0408">Iron</keyword>
<dbReference type="GO" id="GO:0051539">
    <property type="term" value="F:4 iron, 4 sulfur cluster binding"/>
    <property type="evidence" value="ECO:0007669"/>
    <property type="project" value="UniProtKB-KW"/>
</dbReference>
<dbReference type="Pfam" id="PF13186">
    <property type="entry name" value="SPASM"/>
    <property type="match status" value="1"/>
</dbReference>
<dbReference type="SFLD" id="SFLDG01067">
    <property type="entry name" value="SPASM/twitch_domain_containing"/>
    <property type="match status" value="1"/>
</dbReference>
<proteinExistence type="predicted"/>
<evidence type="ECO:0000256" key="1">
    <source>
        <dbReference type="ARBA" id="ARBA00001966"/>
    </source>
</evidence>
<dbReference type="PANTHER" id="PTHR11228:SF7">
    <property type="entry name" value="PQQA PEPTIDE CYCLASE"/>
    <property type="match status" value="1"/>
</dbReference>
<evidence type="ECO:0000313" key="9">
    <source>
        <dbReference type="EMBL" id="HHS30891.1"/>
    </source>
</evidence>
<organism evidence="9">
    <name type="scientific">Desulfobacca acetoxidans</name>
    <dbReference type="NCBI Taxonomy" id="60893"/>
    <lineage>
        <taxon>Bacteria</taxon>
        <taxon>Pseudomonadati</taxon>
        <taxon>Thermodesulfobacteriota</taxon>
        <taxon>Desulfobaccia</taxon>
        <taxon>Desulfobaccales</taxon>
        <taxon>Desulfobaccaceae</taxon>
        <taxon>Desulfobacca</taxon>
    </lineage>
</organism>
<dbReference type="Gene3D" id="3.20.20.70">
    <property type="entry name" value="Aldolase class I"/>
    <property type="match status" value="1"/>
</dbReference>
<dbReference type="GO" id="GO:0032324">
    <property type="term" value="P:molybdopterin cofactor biosynthetic process"/>
    <property type="evidence" value="ECO:0007669"/>
    <property type="project" value="UniProtKB-ARBA"/>
</dbReference>
<evidence type="ECO:0000256" key="3">
    <source>
        <dbReference type="ARBA" id="ARBA00022691"/>
    </source>
</evidence>
<sequence length="367" mass="40950">MRVMSSPSSMEVAITGKCNLRCLYCFHFTSALDVPKDLPAEEWLTFFEELGRLAVLKVTLEGGEPFIRPDLPEIIEGIVKNRMRFNILSNGTLITEELAAFLAGTGRCEGVQISLDGSRPETHDACRGQGNFGKALMGLENLKRHEVPVQVRVTINRNNLEDLPEVARFLLEDLGLPGFSTNSADYMGVCRSQAQKVQLSVAQRSRAMSLLWELKEKYPGRISANAGPLAEARDWGNIIQARQEGRGPEPGRGHLVSCGGTFQRLGVRCDGVIVPCLLMSHLELGRINRDDLKEIWLHHPEITRIRQRSLISLRDFPFCRDCQYLAHCSGGCPAVAYTRTGKDEHPNPDSCLKRFLEEGGRLPHVNF</sequence>
<dbReference type="InterPro" id="IPR026344">
    <property type="entry name" value="SCM_rSAM_ScmE"/>
</dbReference>
<keyword evidence="2" id="KW-0004">4Fe-4S</keyword>
<dbReference type="SMART" id="SM00729">
    <property type="entry name" value="Elp3"/>
    <property type="match status" value="1"/>
</dbReference>
<dbReference type="InterPro" id="IPR050377">
    <property type="entry name" value="Radical_SAM_PqqE_MftC-like"/>
</dbReference>
<dbReference type="InterPro" id="IPR000385">
    <property type="entry name" value="MoaA_NifB_PqqE_Fe-S-bd_CS"/>
</dbReference>
<keyword evidence="4" id="KW-0479">Metal-binding</keyword>
<gene>
    <name evidence="9" type="primary">scmE</name>
    <name evidence="9" type="ORF">ENV52_14465</name>
</gene>
<keyword evidence="5" id="KW-0560">Oxidoreductase</keyword>
<dbReference type="SFLD" id="SFLDS00029">
    <property type="entry name" value="Radical_SAM"/>
    <property type="match status" value="1"/>
</dbReference>
<dbReference type="InterPro" id="IPR006638">
    <property type="entry name" value="Elp3/MiaA/NifB-like_rSAM"/>
</dbReference>
<dbReference type="PANTHER" id="PTHR11228">
    <property type="entry name" value="RADICAL SAM DOMAIN PROTEIN"/>
    <property type="match status" value="1"/>
</dbReference>
<comment type="cofactor">
    <cofactor evidence="1">
        <name>[4Fe-4S] cluster</name>
        <dbReference type="ChEBI" id="CHEBI:49883"/>
    </cofactor>
</comment>
<reference evidence="9" key="1">
    <citation type="journal article" date="2020" name="mSystems">
        <title>Genome- and Community-Level Interaction Insights into Carbon Utilization and Element Cycling Functions of Hydrothermarchaeota in Hydrothermal Sediment.</title>
        <authorList>
            <person name="Zhou Z."/>
            <person name="Liu Y."/>
            <person name="Xu W."/>
            <person name="Pan J."/>
            <person name="Luo Z.H."/>
            <person name="Li M."/>
        </authorList>
    </citation>
    <scope>NUCLEOTIDE SEQUENCE [LARGE SCALE GENOMIC DNA]</scope>
    <source>
        <strain evidence="9">SpSt-767</strain>
    </source>
</reference>
<evidence type="ECO:0000256" key="5">
    <source>
        <dbReference type="ARBA" id="ARBA00023002"/>
    </source>
</evidence>
<dbReference type="PROSITE" id="PS51918">
    <property type="entry name" value="RADICAL_SAM"/>
    <property type="match status" value="1"/>
</dbReference>
<dbReference type="GO" id="GO:0046872">
    <property type="term" value="F:metal ion binding"/>
    <property type="evidence" value="ECO:0007669"/>
    <property type="project" value="UniProtKB-KW"/>
</dbReference>
<accession>A0A7V6DR71</accession>
<evidence type="ECO:0000259" key="8">
    <source>
        <dbReference type="PROSITE" id="PS51918"/>
    </source>
</evidence>
<dbReference type="InterPro" id="IPR023885">
    <property type="entry name" value="4Fe4S-binding_SPASM_dom"/>
</dbReference>
<evidence type="ECO:0000256" key="7">
    <source>
        <dbReference type="ARBA" id="ARBA00023014"/>
    </source>
</evidence>
<dbReference type="NCBIfam" id="TIGR04250">
    <property type="entry name" value="SCM_rSAM_ScmE"/>
    <property type="match status" value="1"/>
</dbReference>
<dbReference type="InterPro" id="IPR007197">
    <property type="entry name" value="rSAM"/>
</dbReference>
<dbReference type="InterPro" id="IPR013785">
    <property type="entry name" value="Aldolase_TIM"/>
</dbReference>
<comment type="caution">
    <text evidence="9">The sequence shown here is derived from an EMBL/GenBank/DDBJ whole genome shotgun (WGS) entry which is preliminary data.</text>
</comment>
<dbReference type="Pfam" id="PF04055">
    <property type="entry name" value="Radical_SAM"/>
    <property type="match status" value="1"/>
</dbReference>
<dbReference type="NCBIfam" id="TIGR04085">
    <property type="entry name" value="rSAM_more_4Fe4S"/>
    <property type="match status" value="1"/>
</dbReference>
<dbReference type="SUPFAM" id="SSF102114">
    <property type="entry name" value="Radical SAM enzymes"/>
    <property type="match status" value="1"/>
</dbReference>
<evidence type="ECO:0000256" key="2">
    <source>
        <dbReference type="ARBA" id="ARBA00022485"/>
    </source>
</evidence>